<accession>A0A9X8UIE2</accession>
<sequence>MGEKREGRPGDAPHGPPRPDGRPRGRKRKTGTGYSEDMILMATSLATQLARGKTECELETLINILDILSDVLVGILAQRRICDRQGIEILQDGDFII</sequence>
<dbReference type="EMBL" id="SLUK01000010">
    <property type="protein sequence ID" value="TCL42430.1"/>
    <property type="molecule type" value="Genomic_DNA"/>
</dbReference>
<evidence type="ECO:0000313" key="3">
    <source>
        <dbReference type="Proteomes" id="UP000294682"/>
    </source>
</evidence>
<dbReference type="Proteomes" id="UP000294682">
    <property type="component" value="Unassembled WGS sequence"/>
</dbReference>
<dbReference type="AlphaFoldDB" id="A0A9X8UIE2"/>
<evidence type="ECO:0000313" key="2">
    <source>
        <dbReference type="EMBL" id="TCL42430.1"/>
    </source>
</evidence>
<proteinExistence type="predicted"/>
<evidence type="ECO:0000256" key="1">
    <source>
        <dbReference type="SAM" id="MobiDB-lite"/>
    </source>
</evidence>
<comment type="caution">
    <text evidence="2">The sequence shown here is derived from an EMBL/GenBank/DDBJ whole genome shotgun (WGS) entry which is preliminary data.</text>
</comment>
<protein>
    <submittedName>
        <fullName evidence="2">Uncharacterized protein</fullName>
    </submittedName>
</protein>
<feature type="compositionally biased region" description="Basic and acidic residues" evidence="1">
    <location>
        <begin position="1"/>
        <end position="23"/>
    </location>
</feature>
<gene>
    <name evidence="2" type="ORF">EDD78_11056</name>
</gene>
<dbReference type="RefSeq" id="WP_079699926.1">
    <property type="nucleotide sequence ID" value="NZ_SLUK01000010.1"/>
</dbReference>
<keyword evidence="3" id="KW-1185">Reference proteome</keyword>
<feature type="region of interest" description="Disordered" evidence="1">
    <location>
        <begin position="1"/>
        <end position="34"/>
    </location>
</feature>
<name>A0A9X8UIE2_9FIRM</name>
<organism evidence="2 3">
    <name type="scientific">Harryflintia acetispora</name>
    <dbReference type="NCBI Taxonomy" id="1849041"/>
    <lineage>
        <taxon>Bacteria</taxon>
        <taxon>Bacillati</taxon>
        <taxon>Bacillota</taxon>
        <taxon>Clostridia</taxon>
        <taxon>Eubacteriales</taxon>
        <taxon>Oscillospiraceae</taxon>
        <taxon>Harryflintia</taxon>
    </lineage>
</organism>
<reference evidence="2 3" key="1">
    <citation type="submission" date="2019-03" db="EMBL/GenBank/DDBJ databases">
        <title>Genomic Encyclopedia of Type Strains, Phase IV (KMG-IV): sequencing the most valuable type-strain genomes for metagenomic binning, comparative biology and taxonomic classification.</title>
        <authorList>
            <person name="Goeker M."/>
        </authorList>
    </citation>
    <scope>NUCLEOTIDE SEQUENCE [LARGE SCALE GENOMIC DNA]</scope>
    <source>
        <strain evidence="2 3">DSM 100433</strain>
    </source>
</reference>